<accession>A0ABN2LPH8</accession>
<dbReference type="RefSeq" id="WP_344084451.1">
    <property type="nucleotide sequence ID" value="NZ_BAAAPO010000032.1"/>
</dbReference>
<dbReference type="EMBL" id="BAAAPO010000032">
    <property type="protein sequence ID" value="GAA1795823.1"/>
    <property type="molecule type" value="Genomic_DNA"/>
</dbReference>
<feature type="compositionally biased region" description="Low complexity" evidence="1">
    <location>
        <begin position="206"/>
        <end position="234"/>
    </location>
</feature>
<dbReference type="Pfam" id="PF06078">
    <property type="entry name" value="DUF937"/>
    <property type="match status" value="1"/>
</dbReference>
<organism evidence="2 3">
    <name type="scientific">Nostocoides veronense</name>
    <dbReference type="NCBI Taxonomy" id="330836"/>
    <lineage>
        <taxon>Bacteria</taxon>
        <taxon>Bacillati</taxon>
        <taxon>Actinomycetota</taxon>
        <taxon>Actinomycetes</taxon>
        <taxon>Micrococcales</taxon>
        <taxon>Intrasporangiaceae</taxon>
        <taxon>Nostocoides</taxon>
    </lineage>
</organism>
<comment type="caution">
    <text evidence="2">The sequence shown here is derived from an EMBL/GenBank/DDBJ whole genome shotgun (WGS) entry which is preliminary data.</text>
</comment>
<evidence type="ECO:0000256" key="1">
    <source>
        <dbReference type="SAM" id="MobiDB-lite"/>
    </source>
</evidence>
<reference evidence="2 3" key="1">
    <citation type="journal article" date="2019" name="Int. J. Syst. Evol. Microbiol.">
        <title>The Global Catalogue of Microorganisms (GCM) 10K type strain sequencing project: providing services to taxonomists for standard genome sequencing and annotation.</title>
        <authorList>
            <consortium name="The Broad Institute Genomics Platform"/>
            <consortium name="The Broad Institute Genome Sequencing Center for Infectious Disease"/>
            <person name="Wu L."/>
            <person name="Ma J."/>
        </authorList>
    </citation>
    <scope>NUCLEOTIDE SEQUENCE [LARGE SCALE GENOMIC DNA]</scope>
    <source>
        <strain evidence="2 3">JCM 15592</strain>
    </source>
</reference>
<evidence type="ECO:0000313" key="3">
    <source>
        <dbReference type="Proteomes" id="UP001499938"/>
    </source>
</evidence>
<sequence length="241" mass="23974">MANAVDDILNSLDMDQLAAMVGADPSEVEAATAAALPALFGGLDANAQDPRGAGSILEALGQHDGALLDGGVDLGQVDAQDGAAITRHIFGSNEDAVYSQLGGYGAAGGLGGSLFRRLLPILAPIVLSYVMKQMTQRTGGTSGGGSSSGGGGLGDILGQVLGGGAASAPQDSQADEEVLPQRQQTPQAPQSSGQPNLDDILKDVLGGAASSQSSRQQQQQQQSSGGGIIDILGSILGGGRR</sequence>
<dbReference type="InterPro" id="IPR009282">
    <property type="entry name" value="DUF937"/>
</dbReference>
<dbReference type="Proteomes" id="UP001499938">
    <property type="component" value="Unassembled WGS sequence"/>
</dbReference>
<gene>
    <name evidence="2" type="ORF">GCM10009811_20180</name>
</gene>
<feature type="compositionally biased region" description="Polar residues" evidence="1">
    <location>
        <begin position="181"/>
        <end position="195"/>
    </location>
</feature>
<feature type="region of interest" description="Disordered" evidence="1">
    <location>
        <begin position="163"/>
        <end position="241"/>
    </location>
</feature>
<keyword evidence="3" id="KW-1185">Reference proteome</keyword>
<proteinExistence type="predicted"/>
<evidence type="ECO:0000313" key="2">
    <source>
        <dbReference type="EMBL" id="GAA1795823.1"/>
    </source>
</evidence>
<protein>
    <recommendedName>
        <fullName evidence="4">DUF937 domain-containing protein</fullName>
    </recommendedName>
</protein>
<evidence type="ECO:0008006" key="4">
    <source>
        <dbReference type="Google" id="ProtNLM"/>
    </source>
</evidence>
<name>A0ABN2LPH8_9MICO</name>